<evidence type="ECO:0000259" key="2">
    <source>
        <dbReference type="Pfam" id="PF06580"/>
    </source>
</evidence>
<evidence type="ECO:0000313" key="4">
    <source>
        <dbReference type="EMBL" id="CAH0996813.1"/>
    </source>
</evidence>
<dbReference type="PANTHER" id="PTHR34220:SF7">
    <property type="entry name" value="SENSOR HISTIDINE KINASE YPDA"/>
    <property type="match status" value="1"/>
</dbReference>
<dbReference type="Pfam" id="PF13349">
    <property type="entry name" value="DUF4097"/>
    <property type="match status" value="1"/>
</dbReference>
<feature type="transmembrane region" description="Helical" evidence="1">
    <location>
        <begin position="398"/>
        <end position="421"/>
    </location>
</feature>
<dbReference type="Pfam" id="PF06580">
    <property type="entry name" value="His_kinase"/>
    <property type="match status" value="1"/>
</dbReference>
<accession>A0ABN8EYC2</accession>
<proteinExistence type="predicted"/>
<organism evidence="4 5">
    <name type="scientific">Emticicia aquatica</name>
    <dbReference type="NCBI Taxonomy" id="1681835"/>
    <lineage>
        <taxon>Bacteria</taxon>
        <taxon>Pseudomonadati</taxon>
        <taxon>Bacteroidota</taxon>
        <taxon>Cytophagia</taxon>
        <taxon>Cytophagales</taxon>
        <taxon>Leadbetterellaceae</taxon>
        <taxon>Emticicia</taxon>
    </lineage>
</organism>
<dbReference type="Proteomes" id="UP000837932">
    <property type="component" value="Unassembled WGS sequence"/>
</dbReference>
<keyword evidence="1" id="KW-1133">Transmembrane helix</keyword>
<dbReference type="EMBL" id="CAKLPY010000002">
    <property type="protein sequence ID" value="CAH0996813.1"/>
    <property type="molecule type" value="Genomic_DNA"/>
</dbReference>
<evidence type="ECO:0000256" key="1">
    <source>
        <dbReference type="SAM" id="Phobius"/>
    </source>
</evidence>
<dbReference type="InterPro" id="IPR010559">
    <property type="entry name" value="Sig_transdc_His_kin_internal"/>
</dbReference>
<dbReference type="InterPro" id="IPR025164">
    <property type="entry name" value="Toastrack_DUF4097"/>
</dbReference>
<feature type="transmembrane region" description="Helical" evidence="1">
    <location>
        <begin position="433"/>
        <end position="459"/>
    </location>
</feature>
<keyword evidence="1" id="KW-0812">Transmembrane</keyword>
<feature type="transmembrane region" description="Helical" evidence="1">
    <location>
        <begin position="360"/>
        <end position="386"/>
    </location>
</feature>
<keyword evidence="1" id="KW-0472">Membrane</keyword>
<protein>
    <recommendedName>
        <fullName evidence="6">Signal transduction histidine kinase internal region domain-containing protein</fullName>
    </recommendedName>
</protein>
<dbReference type="Gene3D" id="3.30.565.10">
    <property type="entry name" value="Histidine kinase-like ATPase, C-terminal domain"/>
    <property type="match status" value="1"/>
</dbReference>
<dbReference type="InterPro" id="IPR050640">
    <property type="entry name" value="Bact_2-comp_sensor_kinase"/>
</dbReference>
<evidence type="ECO:0000259" key="3">
    <source>
        <dbReference type="Pfam" id="PF13349"/>
    </source>
</evidence>
<feature type="domain" description="DUF4097" evidence="3">
    <location>
        <begin position="73"/>
        <end position="323"/>
    </location>
</feature>
<feature type="transmembrane region" description="Helical" evidence="1">
    <location>
        <begin position="471"/>
        <end position="489"/>
    </location>
</feature>
<evidence type="ECO:0000313" key="5">
    <source>
        <dbReference type="Proteomes" id="UP000837932"/>
    </source>
</evidence>
<comment type="caution">
    <text evidence="4">The sequence shown here is derived from an EMBL/GenBank/DDBJ whole genome shotgun (WGS) entry which is preliminary data.</text>
</comment>
<reference evidence="4" key="1">
    <citation type="submission" date="2021-12" db="EMBL/GenBank/DDBJ databases">
        <authorList>
            <person name="Rodrigo-Torres L."/>
            <person name="Arahal R. D."/>
            <person name="Lucena T."/>
        </authorList>
    </citation>
    <scope>NUCLEOTIDE SEQUENCE</scope>
    <source>
        <strain evidence="4">CECT 8858</strain>
    </source>
</reference>
<dbReference type="RefSeq" id="WP_238807363.1">
    <property type="nucleotide sequence ID" value="NZ_CAKLPY010000002.1"/>
</dbReference>
<name>A0ABN8EYC2_9BACT</name>
<dbReference type="PANTHER" id="PTHR34220">
    <property type="entry name" value="SENSOR HISTIDINE KINASE YPDA"/>
    <property type="match status" value="1"/>
</dbReference>
<evidence type="ECO:0008006" key="6">
    <source>
        <dbReference type="Google" id="ProtNLM"/>
    </source>
</evidence>
<gene>
    <name evidence="4" type="ORF">EMA8858_02948</name>
</gene>
<keyword evidence="5" id="KW-1185">Reference proteome</keyword>
<sequence>MERTPTIIKTIDAEGIKSLQLITFAGDIEILGTDENTIKIEIFASVRSWTSLFFVAERVNFIDDEINYLDINKTDETLRIFSKPNYFHPFNWFNFQKTSFRILLPKTIHSNLKTYGGNIYLKNIDGNHAFTTWGGNLYIENTQGILKGKTMGGKIEIVNSDAKIDANTWGGKVFLLENRGDIIVKTLGGNIEIRNQKGKVHASTSGGNILCEGLWGELQCSTWGGNIKLWNINGNVGASTKGGNVEAEIKLVKEYIWLDTAGGNIKTVLPLQQPMNLDISSSRIILPNLPNFDGFRTQNQLMGKINGGGPSVKIKGTGGNIKIYDNNYGDFGETIKPQSSFEKRQEKIIEKKPPLPNASFFFLTLIFCILLTYGLSSIVYFTLQMINPQESQTGVDKILFFSNIANGLGSHLAVNIFILTLDNLIYDKLLKYLSIVTLTVILVVIFQSILYVIFIGYSQNLFKYSIENKDALIYTIIPLLVACICFYYWQRTHQISRKISEQEYQLLNLEKLKTTAELGALQARINPHFLYNSLNSIASLVHSDPDKAEEMTILLSKLFRYTTDRNDELFSSVADELEIVKTYLSIEQVRFGDRLKFTTKLESRLEKFQIPRLLLQPIVENAIKHGISKISGDGKIEVNIYEKSDNIILSVHDSGVLFPEEMASGYGLRSIQDKLRLIYGIDAALEIHNEPQYKSVVITIKKK</sequence>
<dbReference type="SUPFAM" id="SSF55874">
    <property type="entry name" value="ATPase domain of HSP90 chaperone/DNA topoisomerase II/histidine kinase"/>
    <property type="match status" value="1"/>
</dbReference>
<feature type="domain" description="Signal transduction histidine kinase internal region" evidence="2">
    <location>
        <begin position="516"/>
        <end position="595"/>
    </location>
</feature>
<dbReference type="InterPro" id="IPR036890">
    <property type="entry name" value="HATPase_C_sf"/>
</dbReference>